<comment type="caution">
    <text evidence="2">The sequence shown here is derived from an EMBL/GenBank/DDBJ whole genome shotgun (WGS) entry which is preliminary data.</text>
</comment>
<accession>A0A963Z4I6</accession>
<dbReference type="InterPro" id="IPR015942">
    <property type="entry name" value="Asp/Glu/hydantoin_racemase"/>
</dbReference>
<dbReference type="InterPro" id="IPR052186">
    <property type="entry name" value="Hydantoin_racemase-like"/>
</dbReference>
<protein>
    <recommendedName>
        <fullName evidence="4">Hydantoin racemase</fullName>
    </recommendedName>
</protein>
<dbReference type="Pfam" id="PF01177">
    <property type="entry name" value="Asp_Glu_race"/>
    <property type="match status" value="1"/>
</dbReference>
<name>A0A963Z4I6_9PROT</name>
<gene>
    <name evidence="2" type="ORF">ACELLULO517_20500</name>
</gene>
<dbReference type="RefSeq" id="WP_227309295.1">
    <property type="nucleotide sequence ID" value="NZ_JAESVA010000008.1"/>
</dbReference>
<dbReference type="EMBL" id="JAESVA010000008">
    <property type="protein sequence ID" value="MCB8882637.1"/>
    <property type="molecule type" value="Genomic_DNA"/>
</dbReference>
<evidence type="ECO:0000313" key="2">
    <source>
        <dbReference type="EMBL" id="MCB8882637.1"/>
    </source>
</evidence>
<keyword evidence="3" id="KW-1185">Reference proteome</keyword>
<comment type="similarity">
    <text evidence="1">Belongs to the HyuE racemase family.</text>
</comment>
<dbReference type="Gene3D" id="3.40.50.12500">
    <property type="match status" value="1"/>
</dbReference>
<organism evidence="2 3">
    <name type="scientific">Acidisoma cellulosilyticum</name>
    <dbReference type="NCBI Taxonomy" id="2802395"/>
    <lineage>
        <taxon>Bacteria</taxon>
        <taxon>Pseudomonadati</taxon>
        <taxon>Pseudomonadota</taxon>
        <taxon>Alphaproteobacteria</taxon>
        <taxon>Acetobacterales</taxon>
        <taxon>Acidocellaceae</taxon>
        <taxon>Acidisoma</taxon>
    </lineage>
</organism>
<reference evidence="2 3" key="1">
    <citation type="journal article" date="2021" name="Microorganisms">
        <title>Acidisoma silvae sp. nov. and Acidisomacellulosilytica sp. nov., Two Acidophilic Bacteria Isolated from Decaying Wood, Hydrolyzing Cellulose and Producing Poly-3-hydroxybutyrate.</title>
        <authorList>
            <person name="Mieszkin S."/>
            <person name="Pouder E."/>
            <person name="Uroz S."/>
            <person name="Simon-Colin C."/>
            <person name="Alain K."/>
        </authorList>
    </citation>
    <scope>NUCLEOTIDE SEQUENCE [LARGE SCALE GENOMIC DNA]</scope>
    <source>
        <strain evidence="2 3">HW T5.17</strain>
    </source>
</reference>
<dbReference type="InterPro" id="IPR053714">
    <property type="entry name" value="Iso_Racemase_Enz_sf"/>
</dbReference>
<dbReference type="PANTHER" id="PTHR28047">
    <property type="entry name" value="PROTEIN DCG1"/>
    <property type="match status" value="1"/>
</dbReference>
<sequence>MAMKIWHHSFTELAQLPAYAEGLDAHFRKIARPDTQIVLHGMRPGTYQTNYPGKDIQFAYFQTLHSQQFILGAIEAEQQGFDAFAMMTLPEPSIEAIRAIVDIPVVGYGESAMLVSGLVGQRCGVLMFIREMAPAIERNARRIGISDRFVGAFDVGFTFNDVLAAYDDTGKLLDQFQVAARKLIALGADAIIPGEAPLCLLLARHGISRIDDVPVIDALGATIKLAELSVDLRRLTGLAPANRDYFSRKPPRERLLELLNLYGLHGQPK</sequence>
<dbReference type="AlphaFoldDB" id="A0A963Z4I6"/>
<evidence type="ECO:0008006" key="4">
    <source>
        <dbReference type="Google" id="ProtNLM"/>
    </source>
</evidence>
<dbReference type="Proteomes" id="UP000721844">
    <property type="component" value="Unassembled WGS sequence"/>
</dbReference>
<evidence type="ECO:0000313" key="3">
    <source>
        <dbReference type="Proteomes" id="UP000721844"/>
    </source>
</evidence>
<evidence type="ECO:0000256" key="1">
    <source>
        <dbReference type="ARBA" id="ARBA00038414"/>
    </source>
</evidence>
<dbReference type="GO" id="GO:0047661">
    <property type="term" value="F:amino-acid racemase activity"/>
    <property type="evidence" value="ECO:0007669"/>
    <property type="project" value="InterPro"/>
</dbReference>
<proteinExistence type="inferred from homology"/>
<dbReference type="PANTHER" id="PTHR28047:SF5">
    <property type="entry name" value="PROTEIN DCG1"/>
    <property type="match status" value="1"/>
</dbReference>